<dbReference type="Proteomes" id="UP000250235">
    <property type="component" value="Unassembled WGS sequence"/>
</dbReference>
<keyword evidence="2" id="KW-0489">Methyltransferase</keyword>
<gene>
    <name evidence="2" type="ORF">F511_31079</name>
</gene>
<feature type="region of interest" description="Disordered" evidence="1">
    <location>
        <begin position="21"/>
        <end position="53"/>
    </location>
</feature>
<protein>
    <submittedName>
        <fullName evidence="2">tRNA (Guanine(37)-N1)-methyltransferase 2-like</fullName>
    </submittedName>
</protein>
<dbReference type="GO" id="GO:0032259">
    <property type="term" value="P:methylation"/>
    <property type="evidence" value="ECO:0007669"/>
    <property type="project" value="UniProtKB-KW"/>
</dbReference>
<name>A0A2Z7B323_9LAMI</name>
<sequence length="119" mass="13078">MHAAAPCDVLDFMPLDLPAPATLAGAPPIGPPPGPADSIGTSHGPSHGPQRVYEGWEAHGSHTAHGRRTDLGLVLVYYGVNGEKHNRYYMPAWRKMRSASYRRRGLEIGTRPPWIHQKH</sequence>
<organism evidence="2 3">
    <name type="scientific">Dorcoceras hygrometricum</name>
    <dbReference type="NCBI Taxonomy" id="472368"/>
    <lineage>
        <taxon>Eukaryota</taxon>
        <taxon>Viridiplantae</taxon>
        <taxon>Streptophyta</taxon>
        <taxon>Embryophyta</taxon>
        <taxon>Tracheophyta</taxon>
        <taxon>Spermatophyta</taxon>
        <taxon>Magnoliopsida</taxon>
        <taxon>eudicotyledons</taxon>
        <taxon>Gunneridae</taxon>
        <taxon>Pentapetalae</taxon>
        <taxon>asterids</taxon>
        <taxon>lamiids</taxon>
        <taxon>Lamiales</taxon>
        <taxon>Gesneriaceae</taxon>
        <taxon>Didymocarpoideae</taxon>
        <taxon>Trichosporeae</taxon>
        <taxon>Loxocarpinae</taxon>
        <taxon>Dorcoceras</taxon>
    </lineage>
</organism>
<reference evidence="2 3" key="1">
    <citation type="journal article" date="2015" name="Proc. Natl. Acad. Sci. U.S.A.">
        <title>The resurrection genome of Boea hygrometrica: A blueprint for survival of dehydration.</title>
        <authorList>
            <person name="Xiao L."/>
            <person name="Yang G."/>
            <person name="Zhang L."/>
            <person name="Yang X."/>
            <person name="Zhao S."/>
            <person name="Ji Z."/>
            <person name="Zhou Q."/>
            <person name="Hu M."/>
            <person name="Wang Y."/>
            <person name="Chen M."/>
            <person name="Xu Y."/>
            <person name="Jin H."/>
            <person name="Xiao X."/>
            <person name="Hu G."/>
            <person name="Bao F."/>
            <person name="Hu Y."/>
            <person name="Wan P."/>
            <person name="Li L."/>
            <person name="Deng X."/>
            <person name="Kuang T."/>
            <person name="Xiang C."/>
            <person name="Zhu J.K."/>
            <person name="Oliver M.J."/>
            <person name="He Y."/>
        </authorList>
    </citation>
    <scope>NUCLEOTIDE SEQUENCE [LARGE SCALE GENOMIC DNA]</scope>
    <source>
        <strain evidence="3">cv. XS01</strain>
    </source>
</reference>
<evidence type="ECO:0000256" key="1">
    <source>
        <dbReference type="SAM" id="MobiDB-lite"/>
    </source>
</evidence>
<accession>A0A2Z7B323</accession>
<evidence type="ECO:0000313" key="2">
    <source>
        <dbReference type="EMBL" id="KZV28752.1"/>
    </source>
</evidence>
<proteinExistence type="predicted"/>
<dbReference type="AlphaFoldDB" id="A0A2Z7B323"/>
<dbReference type="EMBL" id="KV010012">
    <property type="protein sequence ID" value="KZV28752.1"/>
    <property type="molecule type" value="Genomic_DNA"/>
</dbReference>
<dbReference type="GO" id="GO:0008168">
    <property type="term" value="F:methyltransferase activity"/>
    <property type="evidence" value="ECO:0007669"/>
    <property type="project" value="UniProtKB-KW"/>
</dbReference>
<keyword evidence="3" id="KW-1185">Reference proteome</keyword>
<evidence type="ECO:0000313" key="3">
    <source>
        <dbReference type="Proteomes" id="UP000250235"/>
    </source>
</evidence>
<keyword evidence="2" id="KW-0808">Transferase</keyword>